<dbReference type="GO" id="GO:0016491">
    <property type="term" value="F:oxidoreductase activity"/>
    <property type="evidence" value="ECO:0007669"/>
    <property type="project" value="InterPro"/>
</dbReference>
<feature type="non-terminal residue" evidence="2">
    <location>
        <position position="1"/>
    </location>
</feature>
<dbReference type="AlphaFoldDB" id="A0A0F9BMI4"/>
<dbReference type="PROSITE" id="PS00498">
    <property type="entry name" value="TYROSINASE_2"/>
    <property type="match status" value="1"/>
</dbReference>
<organism evidence="2">
    <name type="scientific">marine sediment metagenome</name>
    <dbReference type="NCBI Taxonomy" id="412755"/>
    <lineage>
        <taxon>unclassified sequences</taxon>
        <taxon>metagenomes</taxon>
        <taxon>ecological metagenomes</taxon>
    </lineage>
</organism>
<gene>
    <name evidence="2" type="ORF">LCGC14_2771870</name>
</gene>
<dbReference type="EMBL" id="LAZR01051242">
    <property type="protein sequence ID" value="KKK85581.1"/>
    <property type="molecule type" value="Genomic_DNA"/>
</dbReference>
<evidence type="ECO:0000313" key="2">
    <source>
        <dbReference type="EMBL" id="KKK85581.1"/>
    </source>
</evidence>
<protein>
    <recommendedName>
        <fullName evidence="1">Tyrosinase copper-binding domain-containing protein</fullName>
    </recommendedName>
</protein>
<dbReference type="InterPro" id="IPR002227">
    <property type="entry name" value="Tyrosinase_Cu-bd"/>
</dbReference>
<name>A0A0F9BMI4_9ZZZZ</name>
<comment type="caution">
    <text evidence="2">The sequence shown here is derived from an EMBL/GenBank/DDBJ whole genome shotgun (WGS) entry which is preliminary data.</text>
</comment>
<sequence>SLYCGHFLGGIRIDPDFYNKHDELDRFLAIVRSHVAQRN</sequence>
<accession>A0A0F9BMI4</accession>
<reference evidence="2" key="1">
    <citation type="journal article" date="2015" name="Nature">
        <title>Complex archaea that bridge the gap between prokaryotes and eukaryotes.</title>
        <authorList>
            <person name="Spang A."/>
            <person name="Saw J.H."/>
            <person name="Jorgensen S.L."/>
            <person name="Zaremba-Niedzwiedzka K."/>
            <person name="Martijn J."/>
            <person name="Lind A.E."/>
            <person name="van Eijk R."/>
            <person name="Schleper C."/>
            <person name="Guy L."/>
            <person name="Ettema T.J."/>
        </authorList>
    </citation>
    <scope>NUCLEOTIDE SEQUENCE</scope>
</reference>
<evidence type="ECO:0000259" key="1">
    <source>
        <dbReference type="PROSITE" id="PS00498"/>
    </source>
</evidence>
<proteinExistence type="predicted"/>
<feature type="domain" description="Tyrosinase copper-binding" evidence="1">
    <location>
        <begin position="14"/>
        <end position="25"/>
    </location>
</feature>